<dbReference type="GO" id="GO:0016779">
    <property type="term" value="F:nucleotidyltransferase activity"/>
    <property type="evidence" value="ECO:0007669"/>
    <property type="project" value="UniProtKB-KW"/>
</dbReference>
<dbReference type="Pfam" id="PF01467">
    <property type="entry name" value="CTP_transf_like"/>
    <property type="match status" value="1"/>
</dbReference>
<dbReference type="InterPro" id="IPR050385">
    <property type="entry name" value="Archaeal_FAD_synthase"/>
</dbReference>
<sequence length="144" mass="16369">MKGKKIRQKGKVVFTNGTFDLLHPGHIKVLKFAKSLGDKLIVGINSDKTIKILKGKDRPVNNQADRKIILESLRFVDKVVIFNELRTGDVVKKIKPDVVVKGYEGYTPDQVRKIDGLPEDIEIKFCPHLGNYSTTNIIKKTRYH</sequence>
<dbReference type="Proteomes" id="UP000178721">
    <property type="component" value="Unassembled WGS sequence"/>
</dbReference>
<evidence type="ECO:0000313" key="5">
    <source>
        <dbReference type="Proteomes" id="UP000178721"/>
    </source>
</evidence>
<name>A0A1G2E2P1_9BACT</name>
<dbReference type="AlphaFoldDB" id="A0A1G2E2P1"/>
<accession>A0A1G2E2P1</accession>
<dbReference type="SUPFAM" id="SSF52374">
    <property type="entry name" value="Nucleotidylyl transferase"/>
    <property type="match status" value="1"/>
</dbReference>
<feature type="domain" description="Cytidyltransferase-like" evidence="3">
    <location>
        <begin position="14"/>
        <end position="138"/>
    </location>
</feature>
<dbReference type="NCBIfam" id="TIGR00125">
    <property type="entry name" value="cyt_tran_rel"/>
    <property type="match status" value="1"/>
</dbReference>
<dbReference type="InterPro" id="IPR004821">
    <property type="entry name" value="Cyt_trans-like"/>
</dbReference>
<reference evidence="4 5" key="1">
    <citation type="journal article" date="2016" name="Nat. Commun.">
        <title>Thousands of microbial genomes shed light on interconnected biogeochemical processes in an aquifer system.</title>
        <authorList>
            <person name="Anantharaman K."/>
            <person name="Brown C.T."/>
            <person name="Hug L.A."/>
            <person name="Sharon I."/>
            <person name="Castelle C.J."/>
            <person name="Probst A.J."/>
            <person name="Thomas B.C."/>
            <person name="Singh A."/>
            <person name="Wilkins M.J."/>
            <person name="Karaoz U."/>
            <person name="Brodie E.L."/>
            <person name="Williams K.H."/>
            <person name="Hubbard S.S."/>
            <person name="Banfield J.F."/>
        </authorList>
    </citation>
    <scope>NUCLEOTIDE SEQUENCE [LARGE SCALE GENOMIC DNA]</scope>
</reference>
<dbReference type="PANTHER" id="PTHR43793">
    <property type="entry name" value="FAD SYNTHASE"/>
    <property type="match status" value="1"/>
</dbReference>
<evidence type="ECO:0000256" key="2">
    <source>
        <dbReference type="ARBA" id="ARBA00022695"/>
    </source>
</evidence>
<dbReference type="Gene3D" id="3.40.50.620">
    <property type="entry name" value="HUPs"/>
    <property type="match status" value="1"/>
</dbReference>
<dbReference type="EMBL" id="MHMA01000029">
    <property type="protein sequence ID" value="OGZ20015.1"/>
    <property type="molecule type" value="Genomic_DNA"/>
</dbReference>
<comment type="caution">
    <text evidence="4">The sequence shown here is derived from an EMBL/GenBank/DDBJ whole genome shotgun (WGS) entry which is preliminary data.</text>
</comment>
<keyword evidence="1" id="KW-0808">Transferase</keyword>
<organism evidence="4 5">
    <name type="scientific">Candidatus Nealsonbacteria bacterium RIFCSPHIGHO2_01_FULL_43_31</name>
    <dbReference type="NCBI Taxonomy" id="1801665"/>
    <lineage>
        <taxon>Bacteria</taxon>
        <taxon>Candidatus Nealsoniibacteriota</taxon>
    </lineage>
</organism>
<dbReference type="InterPro" id="IPR014729">
    <property type="entry name" value="Rossmann-like_a/b/a_fold"/>
</dbReference>
<evidence type="ECO:0000313" key="4">
    <source>
        <dbReference type="EMBL" id="OGZ20015.1"/>
    </source>
</evidence>
<keyword evidence="2" id="KW-0548">Nucleotidyltransferase</keyword>
<evidence type="ECO:0000256" key="1">
    <source>
        <dbReference type="ARBA" id="ARBA00022679"/>
    </source>
</evidence>
<proteinExistence type="predicted"/>
<gene>
    <name evidence="4" type="ORF">A2654_02255</name>
</gene>
<evidence type="ECO:0000259" key="3">
    <source>
        <dbReference type="Pfam" id="PF01467"/>
    </source>
</evidence>
<protein>
    <recommendedName>
        <fullName evidence="3">Cytidyltransferase-like domain-containing protein</fullName>
    </recommendedName>
</protein>
<dbReference type="PANTHER" id="PTHR43793:SF1">
    <property type="entry name" value="FAD SYNTHASE"/>
    <property type="match status" value="1"/>
</dbReference>